<organism evidence="9 10">
    <name type="scientific">Candida tropicalis (strain ATCC MYA-3404 / T1)</name>
    <name type="common">Yeast</name>
    <dbReference type="NCBI Taxonomy" id="294747"/>
    <lineage>
        <taxon>Eukaryota</taxon>
        <taxon>Fungi</taxon>
        <taxon>Dikarya</taxon>
        <taxon>Ascomycota</taxon>
        <taxon>Saccharomycotina</taxon>
        <taxon>Pichiomycetes</taxon>
        <taxon>Debaryomycetaceae</taxon>
        <taxon>Candida/Lodderomyces clade</taxon>
        <taxon>Candida</taxon>
    </lineage>
</organism>
<keyword evidence="10" id="KW-1185">Reference proteome</keyword>
<dbReference type="Proteomes" id="UP000002037">
    <property type="component" value="Unassembled WGS sequence"/>
</dbReference>
<comment type="subcellular location">
    <subcellularLocation>
        <location evidence="1">Nucleus</location>
    </subcellularLocation>
</comment>
<proteinExistence type="inferred from homology"/>
<dbReference type="PROSITE" id="PS50102">
    <property type="entry name" value="RRM"/>
    <property type="match status" value="2"/>
</dbReference>
<feature type="compositionally biased region" description="Basic and acidic residues" evidence="7">
    <location>
        <begin position="213"/>
        <end position="226"/>
    </location>
</feature>
<feature type="domain" description="RRM" evidence="8">
    <location>
        <begin position="129"/>
        <end position="207"/>
    </location>
</feature>
<dbReference type="eggNOG" id="KOG0131">
    <property type="taxonomic scope" value="Eukaryota"/>
</dbReference>
<dbReference type="GO" id="GO:0071011">
    <property type="term" value="C:precatalytic spliceosome"/>
    <property type="evidence" value="ECO:0007669"/>
    <property type="project" value="TreeGrafter"/>
</dbReference>
<dbReference type="InterPro" id="IPR035979">
    <property type="entry name" value="RBD_domain_sf"/>
</dbReference>
<dbReference type="FunFam" id="3.30.70.330:FF:000505">
    <property type="entry name" value="Splicing factor 3B subunit 4"/>
    <property type="match status" value="1"/>
</dbReference>
<dbReference type="STRING" id="294747.C5M7C0"/>
<evidence type="ECO:0000313" key="10">
    <source>
        <dbReference type="Proteomes" id="UP000002037"/>
    </source>
</evidence>
<evidence type="ECO:0000256" key="1">
    <source>
        <dbReference type="ARBA" id="ARBA00004123"/>
    </source>
</evidence>
<comment type="similarity">
    <text evidence="2">Belongs to the SF3B4 family.</text>
</comment>
<dbReference type="GO" id="GO:0005730">
    <property type="term" value="C:nucleolus"/>
    <property type="evidence" value="ECO:0007669"/>
    <property type="project" value="TreeGrafter"/>
</dbReference>
<evidence type="ECO:0000256" key="7">
    <source>
        <dbReference type="SAM" id="MobiDB-lite"/>
    </source>
</evidence>
<reference evidence="9 10" key="1">
    <citation type="journal article" date="2009" name="Nature">
        <title>Evolution of pathogenicity and sexual reproduction in eight Candida genomes.</title>
        <authorList>
            <person name="Butler G."/>
            <person name="Rasmussen M.D."/>
            <person name="Lin M.F."/>
            <person name="Santos M.A."/>
            <person name="Sakthikumar S."/>
            <person name="Munro C.A."/>
            <person name="Rheinbay E."/>
            <person name="Grabherr M."/>
            <person name="Forche A."/>
            <person name="Reedy J.L."/>
            <person name="Agrafioti I."/>
            <person name="Arnaud M.B."/>
            <person name="Bates S."/>
            <person name="Brown A.J."/>
            <person name="Brunke S."/>
            <person name="Costanzo M.C."/>
            <person name="Fitzpatrick D.A."/>
            <person name="de Groot P.W."/>
            <person name="Harris D."/>
            <person name="Hoyer L.L."/>
            <person name="Hube B."/>
            <person name="Klis F.M."/>
            <person name="Kodira C."/>
            <person name="Lennard N."/>
            <person name="Logue M.E."/>
            <person name="Martin R."/>
            <person name="Neiman A.M."/>
            <person name="Nikolaou E."/>
            <person name="Quail M.A."/>
            <person name="Quinn J."/>
            <person name="Santos M.C."/>
            <person name="Schmitzberger F.F."/>
            <person name="Sherlock G."/>
            <person name="Shah P."/>
            <person name="Silverstein K.A."/>
            <person name="Skrzypek M.S."/>
            <person name="Soll D."/>
            <person name="Staggs R."/>
            <person name="Stansfield I."/>
            <person name="Stumpf M.P."/>
            <person name="Sudbery P.E."/>
            <person name="Srikantha T."/>
            <person name="Zeng Q."/>
            <person name="Berman J."/>
            <person name="Berriman M."/>
            <person name="Heitman J."/>
            <person name="Gow N.A."/>
            <person name="Lorenz M.C."/>
            <person name="Birren B.W."/>
            <person name="Kellis M."/>
            <person name="Cuomo C.A."/>
        </authorList>
    </citation>
    <scope>NUCLEOTIDE SEQUENCE [LARGE SCALE GENOMIC DNA]</scope>
    <source>
        <strain evidence="10">ATCC MYA-3404 / T1</strain>
    </source>
</reference>
<evidence type="ECO:0000256" key="4">
    <source>
        <dbReference type="ARBA" id="ARBA00022884"/>
    </source>
</evidence>
<keyword evidence="3" id="KW-0677">Repeat</keyword>
<dbReference type="InterPro" id="IPR052084">
    <property type="entry name" value="SF3B4_spliceosome_assoc"/>
</dbReference>
<evidence type="ECO:0000256" key="6">
    <source>
        <dbReference type="PROSITE-ProRule" id="PRU00176"/>
    </source>
</evidence>
<dbReference type="FunFam" id="3.30.70.330:FF:001468">
    <property type="entry name" value="U2 snRNP complex subunit"/>
    <property type="match status" value="1"/>
</dbReference>
<dbReference type="InterPro" id="IPR012677">
    <property type="entry name" value="Nucleotide-bd_a/b_plait_sf"/>
</dbReference>
<dbReference type="Gene3D" id="3.30.70.330">
    <property type="match status" value="2"/>
</dbReference>
<dbReference type="RefSeq" id="XP_002547445.1">
    <property type="nucleotide sequence ID" value="XM_002547399.1"/>
</dbReference>
<feature type="domain" description="RRM" evidence="8">
    <location>
        <begin position="17"/>
        <end position="95"/>
    </location>
</feature>
<feature type="region of interest" description="Disordered" evidence="7">
    <location>
        <begin position="213"/>
        <end position="257"/>
    </location>
</feature>
<dbReference type="VEuPathDB" id="FungiDB:CTRG_01752"/>
<gene>
    <name evidence="9" type="ORF">CTRG_01752</name>
</gene>
<dbReference type="EMBL" id="GG692396">
    <property type="protein sequence ID" value="EER34890.1"/>
    <property type="molecule type" value="Genomic_DNA"/>
</dbReference>
<keyword evidence="5" id="KW-0539">Nucleus</keyword>
<dbReference type="PANTHER" id="PTHR48030">
    <property type="entry name" value="SPLICING FACTOR 3B SUBUNIT 4"/>
    <property type="match status" value="1"/>
</dbReference>
<dbReference type="KEGG" id="ctp:CTRG_01752"/>
<feature type="compositionally biased region" description="Basic residues" evidence="7">
    <location>
        <begin position="239"/>
        <end position="257"/>
    </location>
</feature>
<dbReference type="HOGENOM" id="CLU_012062_21_2_1"/>
<accession>C5M7C0</accession>
<dbReference type="GO" id="GO:0003723">
    <property type="term" value="F:RNA binding"/>
    <property type="evidence" value="ECO:0007669"/>
    <property type="project" value="UniProtKB-UniRule"/>
</dbReference>
<dbReference type="SUPFAM" id="SSF54928">
    <property type="entry name" value="RNA-binding domain, RBD"/>
    <property type="match status" value="1"/>
</dbReference>
<evidence type="ECO:0000256" key="3">
    <source>
        <dbReference type="ARBA" id="ARBA00022737"/>
    </source>
</evidence>
<evidence type="ECO:0000256" key="5">
    <source>
        <dbReference type="ARBA" id="ARBA00023242"/>
    </source>
</evidence>
<dbReference type="PANTHER" id="PTHR48030:SF3">
    <property type="entry name" value="SPLICING FACTOR 3B SUBUNIT 4"/>
    <property type="match status" value="1"/>
</dbReference>
<dbReference type="InterPro" id="IPR000504">
    <property type="entry name" value="RRM_dom"/>
</dbReference>
<dbReference type="Pfam" id="PF00076">
    <property type="entry name" value="RRM_1"/>
    <property type="match status" value="2"/>
</dbReference>
<dbReference type="GO" id="GO:0000398">
    <property type="term" value="P:mRNA splicing, via spliceosome"/>
    <property type="evidence" value="ECO:0007669"/>
    <property type="project" value="EnsemblFungi"/>
</dbReference>
<keyword evidence="4 6" id="KW-0694">RNA-binding</keyword>
<protein>
    <recommendedName>
        <fullName evidence="8">RRM domain-containing protein</fullName>
    </recommendedName>
</protein>
<evidence type="ECO:0000256" key="2">
    <source>
        <dbReference type="ARBA" id="ARBA00008363"/>
    </source>
</evidence>
<name>C5M7C0_CANTT</name>
<dbReference type="SMART" id="SM00360">
    <property type="entry name" value="RRM"/>
    <property type="match status" value="2"/>
</dbReference>
<sequence length="257" mass="29006">MSTVFKRQTDAERNSNASLYFGNIDPQADEILMYELFIQFGPIKSLNMPKDRILKTHQGYGFVEFRNIDDAKYTLDILRGVRLFGKALKLKKIDSRSSTTSTSNNALNQTIGTFVSSDLINPNYIDVGAKLFINNLNPLIDEKFLADTFSKFGTLIRTPAIRRDSEGQSMGNAFLTYDDFESSDLCIQKMNNAILMNNKISVTYAFKEQSVDGKRARHGDEVERRLAQSAKKNNVLVSRKSKNNGKKGGKPHKITKK</sequence>
<dbReference type="GO" id="GO:0071004">
    <property type="term" value="C:U2-type prespliceosome"/>
    <property type="evidence" value="ECO:0007669"/>
    <property type="project" value="EnsemblFungi"/>
</dbReference>
<dbReference type="GO" id="GO:0005686">
    <property type="term" value="C:U2 snRNP"/>
    <property type="evidence" value="ECO:0007669"/>
    <property type="project" value="EnsemblFungi"/>
</dbReference>
<dbReference type="AlphaFoldDB" id="C5M7C0"/>
<dbReference type="OrthoDB" id="10259687at2759"/>
<dbReference type="GeneID" id="8300415"/>
<dbReference type="GO" id="GO:0048026">
    <property type="term" value="P:positive regulation of mRNA splicing, via spliceosome"/>
    <property type="evidence" value="ECO:0007669"/>
    <property type="project" value="TreeGrafter"/>
</dbReference>
<evidence type="ECO:0000313" key="9">
    <source>
        <dbReference type="EMBL" id="EER34890.1"/>
    </source>
</evidence>
<evidence type="ECO:0000259" key="8">
    <source>
        <dbReference type="PROSITE" id="PS50102"/>
    </source>
</evidence>